<organism evidence="1">
    <name type="scientific">viral metagenome</name>
    <dbReference type="NCBI Taxonomy" id="1070528"/>
    <lineage>
        <taxon>unclassified sequences</taxon>
        <taxon>metagenomes</taxon>
        <taxon>organismal metagenomes</taxon>
    </lineage>
</organism>
<reference evidence="1" key="1">
    <citation type="submission" date="2020-03" db="EMBL/GenBank/DDBJ databases">
        <title>The deep terrestrial virosphere.</title>
        <authorList>
            <person name="Holmfeldt K."/>
            <person name="Nilsson E."/>
            <person name="Simone D."/>
            <person name="Lopez-Fernandez M."/>
            <person name="Wu X."/>
            <person name="de Brujin I."/>
            <person name="Lundin D."/>
            <person name="Andersson A."/>
            <person name="Bertilsson S."/>
            <person name="Dopson M."/>
        </authorList>
    </citation>
    <scope>NUCLEOTIDE SEQUENCE</scope>
    <source>
        <strain evidence="2">MM415A00505</strain>
        <strain evidence="1">TM448A00839</strain>
        <strain evidence="3">TM448B01599</strain>
    </source>
</reference>
<evidence type="ECO:0000313" key="3">
    <source>
        <dbReference type="EMBL" id="QJH99477.1"/>
    </source>
</evidence>
<evidence type="ECO:0000313" key="1">
    <source>
        <dbReference type="EMBL" id="QJA48134.1"/>
    </source>
</evidence>
<evidence type="ECO:0000313" key="2">
    <source>
        <dbReference type="EMBL" id="QJA81594.1"/>
    </source>
</evidence>
<gene>
    <name evidence="2" type="ORF">MM415A00505_0023</name>
    <name evidence="1" type="ORF">TM448A00839_0017</name>
    <name evidence="3" type="ORF">TM448B01599_0004</name>
</gene>
<sequence length="225" mass="25657">MWAGTTVTSNITAQTIIDRVRYDLNDIGSQPFWTDAELVYWINEAVWEIANRTQCLETGVSNVIVKENVRNYTIVDTSGVSYMAIIKVEYDIGLSGATLDQTQIYDLELAPLKNLRYAKEKEFGEPKVFAVNNNTLYIWPIPRTDQSGNTLYLYRSLMPVGVTSTSSAIETPAYFDNAILYYVEAKALFKQDSVKKATTYFALFETMTGRNMQNIMKRDIFEEKP</sequence>
<accession>A0A6H1ZKP7</accession>
<dbReference type="EMBL" id="MT144072">
    <property type="protein sequence ID" value="QJA48134.1"/>
    <property type="molecule type" value="Genomic_DNA"/>
</dbReference>
<name>A0A6H1ZKP7_9ZZZZ</name>
<proteinExistence type="predicted"/>
<dbReference type="Pfam" id="PF24175">
    <property type="entry name" value="SU10_adaptor"/>
    <property type="match status" value="1"/>
</dbReference>
<dbReference type="AlphaFoldDB" id="A0A6H1ZKP7"/>
<dbReference type="EMBL" id="MT144791">
    <property type="protein sequence ID" value="QJH99477.1"/>
    <property type="molecule type" value="Genomic_DNA"/>
</dbReference>
<dbReference type="InterPro" id="IPR056209">
    <property type="entry name" value="SU10_adaptor"/>
</dbReference>
<dbReference type="EMBL" id="MT142464">
    <property type="protein sequence ID" value="QJA81594.1"/>
    <property type="molecule type" value="Genomic_DNA"/>
</dbReference>
<protein>
    <submittedName>
        <fullName evidence="1">Uncharacterized protein</fullName>
    </submittedName>
</protein>